<dbReference type="RefSeq" id="XP_040717179.1">
    <property type="nucleotide sequence ID" value="XM_040865043.1"/>
</dbReference>
<comment type="similarity">
    <text evidence="2 6">Belongs to the trans-sulfuration enzymes family.</text>
</comment>
<dbReference type="PANTHER" id="PTHR43797:SF2">
    <property type="entry name" value="HOMOCYSTEINE_CYSTEINE SYNTHASE"/>
    <property type="match status" value="1"/>
</dbReference>
<dbReference type="CDD" id="cd00614">
    <property type="entry name" value="CGS_like"/>
    <property type="match status" value="1"/>
</dbReference>
<dbReference type="GO" id="GO:0030170">
    <property type="term" value="F:pyridoxal phosphate binding"/>
    <property type="evidence" value="ECO:0007669"/>
    <property type="project" value="InterPro"/>
</dbReference>
<dbReference type="OrthoDB" id="3512640at2759"/>
<comment type="caution">
    <text evidence="7">The sequence shown here is derived from an EMBL/GenBank/DDBJ whole genome shotgun (WGS) entry which is preliminary data.</text>
</comment>
<dbReference type="SUPFAM" id="SSF53383">
    <property type="entry name" value="PLP-dependent transferases"/>
    <property type="match status" value="1"/>
</dbReference>
<dbReference type="GO" id="GO:0003961">
    <property type="term" value="F:O-acetylhomoserine aminocarboxypropyltransferase activity"/>
    <property type="evidence" value="ECO:0007669"/>
    <property type="project" value="TreeGrafter"/>
</dbReference>
<evidence type="ECO:0000256" key="1">
    <source>
        <dbReference type="ARBA" id="ARBA00001933"/>
    </source>
</evidence>
<dbReference type="Pfam" id="PF01053">
    <property type="entry name" value="Cys_Met_Meta_PP"/>
    <property type="match status" value="1"/>
</dbReference>
<reference evidence="7 8" key="1">
    <citation type="submission" date="2016-07" db="EMBL/GenBank/DDBJ databases">
        <title>Pervasive Adenine N6-methylation of Active Genes in Fungi.</title>
        <authorList>
            <consortium name="DOE Joint Genome Institute"/>
            <person name="Mondo S.J."/>
            <person name="Dannebaum R.O."/>
            <person name="Kuo R.C."/>
            <person name="Labutti K."/>
            <person name="Haridas S."/>
            <person name="Kuo A."/>
            <person name="Salamov A."/>
            <person name="Ahrendt S.R."/>
            <person name="Lipzen A."/>
            <person name="Sullivan W."/>
            <person name="Andreopoulos W.B."/>
            <person name="Clum A."/>
            <person name="Lindquist E."/>
            <person name="Daum C."/>
            <person name="Ramamoorthy G.K."/>
            <person name="Gryganskyi A."/>
            <person name="Culley D."/>
            <person name="Magnuson J.K."/>
            <person name="James T.Y."/>
            <person name="O'Malley M.A."/>
            <person name="Stajich J.E."/>
            <person name="Spatafora J.W."/>
            <person name="Visel A."/>
            <person name="Grigoriev I.V."/>
        </authorList>
    </citation>
    <scope>NUCLEOTIDE SEQUENCE [LARGE SCALE GENOMIC DNA]</scope>
    <source>
        <strain evidence="7 8">CBS 129021</strain>
    </source>
</reference>
<dbReference type="InterPro" id="IPR006235">
    <property type="entry name" value="OAc-hSer/O-AcSer_sulfhydrylase"/>
</dbReference>
<dbReference type="Gene3D" id="3.90.1150.10">
    <property type="entry name" value="Aspartate Aminotransferase, domain 1"/>
    <property type="match status" value="1"/>
</dbReference>
<keyword evidence="3" id="KW-0808">Transferase</keyword>
<dbReference type="InterPro" id="IPR054542">
    <property type="entry name" value="Cys_met_metab_PP"/>
</dbReference>
<dbReference type="InterPro" id="IPR000277">
    <property type="entry name" value="Cys/Met-Metab_PyrdxlP-dep_enz"/>
</dbReference>
<dbReference type="InterPro" id="IPR015422">
    <property type="entry name" value="PyrdxlP-dep_Trfase_small"/>
</dbReference>
<dbReference type="PANTHER" id="PTHR43797">
    <property type="entry name" value="HOMOCYSTEINE/CYSTEINE SYNTHASE"/>
    <property type="match status" value="1"/>
</dbReference>
<comment type="cofactor">
    <cofactor evidence="1 6">
        <name>pyridoxal 5'-phosphate</name>
        <dbReference type="ChEBI" id="CHEBI:597326"/>
    </cofactor>
</comment>
<evidence type="ECO:0000256" key="6">
    <source>
        <dbReference type="RuleBase" id="RU362118"/>
    </source>
</evidence>
<organism evidence="7 8">
    <name type="scientific">Pseudomassariella vexata</name>
    <dbReference type="NCBI Taxonomy" id="1141098"/>
    <lineage>
        <taxon>Eukaryota</taxon>
        <taxon>Fungi</taxon>
        <taxon>Dikarya</taxon>
        <taxon>Ascomycota</taxon>
        <taxon>Pezizomycotina</taxon>
        <taxon>Sordariomycetes</taxon>
        <taxon>Xylariomycetidae</taxon>
        <taxon>Amphisphaeriales</taxon>
        <taxon>Pseudomassariaceae</taxon>
        <taxon>Pseudomassariella</taxon>
    </lineage>
</organism>
<evidence type="ECO:0000256" key="5">
    <source>
        <dbReference type="PIRSR" id="PIRSR001434-2"/>
    </source>
</evidence>
<dbReference type="AlphaFoldDB" id="A0A1Y2E5S0"/>
<dbReference type="PIRSF" id="PIRSF001434">
    <property type="entry name" value="CGS"/>
    <property type="match status" value="1"/>
</dbReference>
<evidence type="ECO:0000256" key="2">
    <source>
        <dbReference type="ARBA" id="ARBA00009077"/>
    </source>
</evidence>
<dbReference type="GO" id="GO:0016829">
    <property type="term" value="F:lyase activity"/>
    <property type="evidence" value="ECO:0007669"/>
    <property type="project" value="UniProtKB-KW"/>
</dbReference>
<gene>
    <name evidence="7" type="ORF">BCR38DRAFT_512086</name>
</gene>
<evidence type="ECO:0000313" key="8">
    <source>
        <dbReference type="Proteomes" id="UP000193689"/>
    </source>
</evidence>
<proteinExistence type="inferred from homology"/>
<name>A0A1Y2E5S0_9PEZI</name>
<dbReference type="GeneID" id="63781255"/>
<evidence type="ECO:0000256" key="3">
    <source>
        <dbReference type="ARBA" id="ARBA00022679"/>
    </source>
</evidence>
<dbReference type="InterPro" id="IPR015424">
    <property type="entry name" value="PyrdxlP-dep_Trfase"/>
</dbReference>
<dbReference type="InterPro" id="IPR015421">
    <property type="entry name" value="PyrdxlP-dep_Trfase_major"/>
</dbReference>
<dbReference type="Gene3D" id="3.40.640.10">
    <property type="entry name" value="Type I PLP-dependent aspartate aminotransferase-like (Major domain)"/>
    <property type="match status" value="1"/>
</dbReference>
<dbReference type="STRING" id="1141098.A0A1Y2E5S0"/>
<dbReference type="GO" id="GO:0071269">
    <property type="term" value="P:L-homocysteine biosynthetic process"/>
    <property type="evidence" value="ECO:0007669"/>
    <property type="project" value="TreeGrafter"/>
</dbReference>
<dbReference type="GO" id="GO:0006535">
    <property type="term" value="P:cysteine biosynthetic process from serine"/>
    <property type="evidence" value="ECO:0007669"/>
    <property type="project" value="TreeGrafter"/>
</dbReference>
<accession>A0A1Y2E5S0</accession>
<evidence type="ECO:0000313" key="7">
    <source>
        <dbReference type="EMBL" id="ORY66215.1"/>
    </source>
</evidence>
<dbReference type="FunFam" id="3.40.640.10:FF:000046">
    <property type="entry name" value="Cystathionine gamma-lyase"/>
    <property type="match status" value="1"/>
</dbReference>
<sequence>RVCATEEAGYFYSRISNPTVAVFEKRSAALEGGTAAVATASGQAAIFNTIICLAGTGDNIVASINLYGGTYSLFKTLLPRLGITVHWAKQETREEFAKYIDDKTKMVYVESIGNPRCSIPDLQGLADVAHENHIPLVVDNTFGACGTWCKPIDFGADIVLHSATKWMGGHGTVVGGVIIDCGTFDWGKAGDRFPRLMKKEGPMNFSYWKAFGNIAFAMALRLDILMEVGSILAPASAQQLLIGMETLSLRCERHAKNTMEVARFLEGHPRIAWVNYPDERKLTKRSAGLESNQYHANAKKYLRQGFGGVLAFGPKGGDKASKMLLDYVRVISHQTNVGDSKTLATHPWNSTHVIMSEKDRREAGITPAFIRFSVGTEDVRDIIEDLDQALAKLPDDIVNAHNEKLEAKLTAGTDICDTKTKTALNGQIDVNDVDVALSRSNHPIA</sequence>
<protein>
    <submittedName>
        <fullName evidence="7">Lyase</fullName>
    </submittedName>
</protein>
<evidence type="ECO:0000256" key="4">
    <source>
        <dbReference type="ARBA" id="ARBA00022898"/>
    </source>
</evidence>
<keyword evidence="8" id="KW-1185">Reference proteome</keyword>
<keyword evidence="4 5" id="KW-0663">Pyridoxal phosphate</keyword>
<dbReference type="GO" id="GO:0019346">
    <property type="term" value="P:transsulfuration"/>
    <property type="evidence" value="ECO:0007669"/>
    <property type="project" value="InterPro"/>
</dbReference>
<dbReference type="Proteomes" id="UP000193689">
    <property type="component" value="Unassembled WGS sequence"/>
</dbReference>
<feature type="non-terminal residue" evidence="7">
    <location>
        <position position="1"/>
    </location>
</feature>
<dbReference type="GO" id="GO:0005737">
    <property type="term" value="C:cytoplasm"/>
    <property type="evidence" value="ECO:0007669"/>
    <property type="project" value="TreeGrafter"/>
</dbReference>
<dbReference type="EMBL" id="MCFJ01000005">
    <property type="protein sequence ID" value="ORY66215.1"/>
    <property type="molecule type" value="Genomic_DNA"/>
</dbReference>
<feature type="modified residue" description="N6-(pyridoxal phosphate)lysine" evidence="5">
    <location>
        <position position="165"/>
    </location>
</feature>
<dbReference type="InParanoid" id="A0A1Y2E5S0"/>
<keyword evidence="7" id="KW-0456">Lyase</keyword>
<dbReference type="GO" id="GO:0004124">
    <property type="term" value="F:cysteine synthase activity"/>
    <property type="evidence" value="ECO:0007669"/>
    <property type="project" value="TreeGrafter"/>
</dbReference>
<dbReference type="PROSITE" id="PS00868">
    <property type="entry name" value="CYS_MET_METAB_PP"/>
    <property type="match status" value="1"/>
</dbReference>